<feature type="compositionally biased region" description="Low complexity" evidence="1">
    <location>
        <begin position="200"/>
        <end position="219"/>
    </location>
</feature>
<evidence type="ECO:0000256" key="2">
    <source>
        <dbReference type="SAM" id="Phobius"/>
    </source>
</evidence>
<proteinExistence type="predicted"/>
<feature type="compositionally biased region" description="Basic and acidic residues" evidence="1">
    <location>
        <begin position="177"/>
        <end position="194"/>
    </location>
</feature>
<dbReference type="WBParaSite" id="TCNE_0000597601-mRNA-1">
    <property type="protein sequence ID" value="TCNE_0000597601-mRNA-1"/>
    <property type="gene ID" value="TCNE_0000597601"/>
</dbReference>
<dbReference type="EMBL" id="UYWY01019418">
    <property type="protein sequence ID" value="VDM37247.1"/>
    <property type="molecule type" value="Genomic_DNA"/>
</dbReference>
<feature type="compositionally biased region" description="Basic and acidic residues" evidence="1">
    <location>
        <begin position="158"/>
        <end position="168"/>
    </location>
</feature>
<reference evidence="3 4" key="2">
    <citation type="submission" date="2018-11" db="EMBL/GenBank/DDBJ databases">
        <authorList>
            <consortium name="Pathogen Informatics"/>
        </authorList>
    </citation>
    <scope>NUCLEOTIDE SEQUENCE [LARGE SCALE GENOMIC DNA]</scope>
</reference>
<sequence length="336" mass="37855">MERAYVGHGLVSEKCPRLAVACRVRVEKNSIVWYKTKLYDRDRFACVFQHEHGLEARSGCARKPSGAIRCWCYGQSNCNTPENSRKLYRAFVKGDKKELERVIDEIETSDLSDYNYAEPLLNINEPIDMDDSNKVQPLSHTHSPTNHRSRPASQVPVRIDDHSTDHAEPQPTIGSKTSEKGDHKSAHKSSERLHKLSGHTTTTMEPTKAAAAMPTKPSTHVAPTPRLKPSIGLLYEGPGDSEMFPQRKQQNPKFYTEPLDTIRPLPTDQTPRASKTIKPANEYSSEQQKRYGAIELPDEDDQGYLKKEKVRKAASSHMMVPFFGSLLALVVCIFLL</sequence>
<reference evidence="5" key="1">
    <citation type="submission" date="2016-06" db="UniProtKB">
        <authorList>
            <consortium name="WormBaseParasite"/>
        </authorList>
    </citation>
    <scope>IDENTIFICATION</scope>
</reference>
<dbReference type="AlphaFoldDB" id="A0A183UBV6"/>
<dbReference type="Proteomes" id="UP000050794">
    <property type="component" value="Unassembled WGS sequence"/>
</dbReference>
<evidence type="ECO:0000313" key="4">
    <source>
        <dbReference type="Proteomes" id="UP000050794"/>
    </source>
</evidence>
<organism evidence="4 5">
    <name type="scientific">Toxocara canis</name>
    <name type="common">Canine roundworm</name>
    <dbReference type="NCBI Taxonomy" id="6265"/>
    <lineage>
        <taxon>Eukaryota</taxon>
        <taxon>Metazoa</taxon>
        <taxon>Ecdysozoa</taxon>
        <taxon>Nematoda</taxon>
        <taxon>Chromadorea</taxon>
        <taxon>Rhabditida</taxon>
        <taxon>Spirurina</taxon>
        <taxon>Ascaridomorpha</taxon>
        <taxon>Ascaridoidea</taxon>
        <taxon>Toxocaridae</taxon>
        <taxon>Toxocara</taxon>
    </lineage>
</organism>
<feature type="region of interest" description="Disordered" evidence="1">
    <location>
        <begin position="125"/>
        <end position="228"/>
    </location>
</feature>
<evidence type="ECO:0000256" key="1">
    <source>
        <dbReference type="SAM" id="MobiDB-lite"/>
    </source>
</evidence>
<name>A0A183UBV6_TOXCA</name>
<protein>
    <submittedName>
        <fullName evidence="5">Conserved plasma membrane protein</fullName>
    </submittedName>
</protein>
<feature type="transmembrane region" description="Helical" evidence="2">
    <location>
        <begin position="318"/>
        <end position="335"/>
    </location>
</feature>
<keyword evidence="2" id="KW-0472">Membrane</keyword>
<evidence type="ECO:0000313" key="5">
    <source>
        <dbReference type="WBParaSite" id="TCNE_0000597601-mRNA-1"/>
    </source>
</evidence>
<accession>A0A183UBV6</accession>
<keyword evidence="2" id="KW-0812">Transmembrane</keyword>
<gene>
    <name evidence="3" type="ORF">TCNE_LOCUS5976</name>
</gene>
<feature type="compositionally biased region" description="Polar residues" evidence="1">
    <location>
        <begin position="134"/>
        <end position="144"/>
    </location>
</feature>
<keyword evidence="2" id="KW-1133">Transmembrane helix</keyword>
<evidence type="ECO:0000313" key="3">
    <source>
        <dbReference type="EMBL" id="VDM37247.1"/>
    </source>
</evidence>
<keyword evidence="4" id="KW-1185">Reference proteome</keyword>